<protein>
    <recommendedName>
        <fullName evidence="7 9">Bacterioferritin</fullName>
    </recommendedName>
</protein>
<dbReference type="GO" id="GO:0006879">
    <property type="term" value="P:intracellular iron ion homeostasis"/>
    <property type="evidence" value="ECO:0007669"/>
    <property type="project" value="UniProtKB-KW"/>
</dbReference>
<gene>
    <name evidence="11" type="ORF">EV670_2431</name>
</gene>
<dbReference type="SUPFAM" id="SSF47240">
    <property type="entry name" value="Ferritin-like"/>
    <property type="match status" value="1"/>
</dbReference>
<keyword evidence="3 7" id="KW-0409">Iron storage</keyword>
<organism evidence="11 12">
    <name type="scientific">Rivibacter subsaxonicus</name>
    <dbReference type="NCBI Taxonomy" id="457575"/>
    <lineage>
        <taxon>Bacteria</taxon>
        <taxon>Pseudomonadati</taxon>
        <taxon>Pseudomonadota</taxon>
        <taxon>Betaproteobacteria</taxon>
        <taxon>Burkholderiales</taxon>
        <taxon>Rivibacter</taxon>
    </lineage>
</organism>
<keyword evidence="5 7" id="KW-0479">Metal-binding</keyword>
<evidence type="ECO:0000256" key="7">
    <source>
        <dbReference type="PIRNR" id="PIRNR002560"/>
    </source>
</evidence>
<feature type="binding site" description="axial binding residue" evidence="8">
    <location>
        <position position="52"/>
    </location>
    <ligand>
        <name>heme b</name>
        <dbReference type="ChEBI" id="CHEBI:60344"/>
        <note>ligand shared between dimeric partners</note>
    </ligand>
    <ligandPart>
        <name>Fe</name>
        <dbReference type="ChEBI" id="CHEBI:18248"/>
    </ligandPart>
</feature>
<comment type="similarity">
    <text evidence="2 7 9">Belongs to the bacterioferritin family.</text>
</comment>
<feature type="binding site" evidence="8">
    <location>
        <position position="54"/>
    </location>
    <ligand>
        <name>Fe cation</name>
        <dbReference type="ChEBI" id="CHEBI:24875"/>
        <label>1</label>
    </ligand>
</feature>
<dbReference type="Gene3D" id="1.20.1260.10">
    <property type="match status" value="1"/>
</dbReference>
<dbReference type="GO" id="GO:0140315">
    <property type="term" value="F:iron ion sequestering activity"/>
    <property type="evidence" value="ECO:0007669"/>
    <property type="project" value="UniProtKB-ARBA"/>
</dbReference>
<evidence type="ECO:0000313" key="12">
    <source>
        <dbReference type="Proteomes" id="UP000293671"/>
    </source>
</evidence>
<evidence type="ECO:0000259" key="10">
    <source>
        <dbReference type="PROSITE" id="PS50905"/>
    </source>
</evidence>
<evidence type="ECO:0000256" key="8">
    <source>
        <dbReference type="PIRSR" id="PIRSR002560-1"/>
    </source>
</evidence>
<dbReference type="PANTHER" id="PTHR30295:SF0">
    <property type="entry name" value="BACTERIOFERRITIN"/>
    <property type="match status" value="1"/>
</dbReference>
<keyword evidence="6 7" id="KW-0408">Iron</keyword>
<dbReference type="RefSeq" id="WP_130432406.1">
    <property type="nucleotide sequence ID" value="NZ_SHKP01000006.1"/>
</dbReference>
<dbReference type="InterPro" id="IPR009078">
    <property type="entry name" value="Ferritin-like_SF"/>
</dbReference>
<dbReference type="NCBIfam" id="TIGR00754">
    <property type="entry name" value="bfr"/>
    <property type="match status" value="1"/>
</dbReference>
<feature type="binding site" evidence="8">
    <location>
        <position position="94"/>
    </location>
    <ligand>
        <name>Fe cation</name>
        <dbReference type="ChEBI" id="CHEBI:24875"/>
        <label>2</label>
    </ligand>
</feature>
<evidence type="ECO:0000256" key="9">
    <source>
        <dbReference type="RuleBase" id="RU000623"/>
    </source>
</evidence>
<dbReference type="OrthoDB" id="9800505at2"/>
<dbReference type="PANTHER" id="PTHR30295">
    <property type="entry name" value="BACTERIOFERRITIN"/>
    <property type="match status" value="1"/>
</dbReference>
<sequence>MQGDAKVIEYLNAQLKNELTAINQYFMHYRLLKHWGFDRLAKKEYEESIGEMKHADKLMDRILVLDGLPNLQDLGKLLIGEEPVEALKGDLQLERAAQACVKDGIAHCESVRDYVSRAVLQDILDDTEEHIDFLETELGLVDQVGRQNWLQSHMRESGDS</sequence>
<feature type="binding site" evidence="8">
    <location>
        <position position="130"/>
    </location>
    <ligand>
        <name>Fe cation</name>
        <dbReference type="ChEBI" id="CHEBI:24875"/>
        <label>2</label>
    </ligand>
</feature>
<evidence type="ECO:0000256" key="6">
    <source>
        <dbReference type="ARBA" id="ARBA00023004"/>
    </source>
</evidence>
<comment type="cofactor">
    <cofactor evidence="1">
        <name>heme b</name>
        <dbReference type="ChEBI" id="CHEBI:60344"/>
    </cofactor>
</comment>
<dbReference type="GO" id="GO:0004322">
    <property type="term" value="F:ferroxidase activity"/>
    <property type="evidence" value="ECO:0007669"/>
    <property type="project" value="TreeGrafter"/>
</dbReference>
<dbReference type="GO" id="GO:0008199">
    <property type="term" value="F:ferric iron binding"/>
    <property type="evidence" value="ECO:0007669"/>
    <property type="project" value="InterPro"/>
</dbReference>
<reference evidence="11 12" key="1">
    <citation type="submission" date="2019-02" db="EMBL/GenBank/DDBJ databases">
        <title>Genomic Encyclopedia of Type Strains, Phase IV (KMG-IV): sequencing the most valuable type-strain genomes for metagenomic binning, comparative biology and taxonomic classification.</title>
        <authorList>
            <person name="Goeker M."/>
        </authorList>
    </citation>
    <scope>NUCLEOTIDE SEQUENCE [LARGE SCALE GENOMIC DNA]</scope>
    <source>
        <strain evidence="11 12">DSM 19570</strain>
    </source>
</reference>
<dbReference type="GO" id="GO:0006826">
    <property type="term" value="P:iron ion transport"/>
    <property type="evidence" value="ECO:0007669"/>
    <property type="project" value="InterPro"/>
</dbReference>
<name>A0A4Q7VNW2_9BURK</name>
<comment type="function">
    <text evidence="9">Iron-storage protein.</text>
</comment>
<evidence type="ECO:0000256" key="5">
    <source>
        <dbReference type="ARBA" id="ARBA00022723"/>
    </source>
</evidence>
<dbReference type="InterPro" id="IPR008331">
    <property type="entry name" value="Ferritin_DPS_dom"/>
</dbReference>
<dbReference type="Pfam" id="PF00210">
    <property type="entry name" value="Ferritin"/>
    <property type="match status" value="1"/>
</dbReference>
<evidence type="ECO:0000256" key="1">
    <source>
        <dbReference type="ARBA" id="ARBA00001970"/>
    </source>
</evidence>
<evidence type="ECO:0000256" key="2">
    <source>
        <dbReference type="ARBA" id="ARBA00008093"/>
    </source>
</evidence>
<keyword evidence="12" id="KW-1185">Reference proteome</keyword>
<feature type="binding site" evidence="8">
    <location>
        <position position="128"/>
    </location>
    <ligand>
        <name>Fe cation</name>
        <dbReference type="ChEBI" id="CHEBI:24875"/>
        <label>2</label>
    </ligand>
</feature>
<feature type="binding site" evidence="8">
    <location>
        <position position="51"/>
    </location>
    <ligand>
        <name>Fe cation</name>
        <dbReference type="ChEBI" id="CHEBI:24875"/>
        <label>1</label>
    </ligand>
</feature>
<feature type="binding site" evidence="8">
    <location>
        <position position="51"/>
    </location>
    <ligand>
        <name>Fe cation</name>
        <dbReference type="ChEBI" id="CHEBI:24875"/>
        <label>2</label>
    </ligand>
</feature>
<evidence type="ECO:0000256" key="3">
    <source>
        <dbReference type="ARBA" id="ARBA00022434"/>
    </source>
</evidence>
<feature type="domain" description="Ferritin-like diiron" evidence="10">
    <location>
        <begin position="1"/>
        <end position="145"/>
    </location>
</feature>
<dbReference type="CDD" id="cd00907">
    <property type="entry name" value="Bacterioferritin"/>
    <property type="match status" value="1"/>
</dbReference>
<accession>A0A4Q7VNW2</accession>
<proteinExistence type="inferred from homology"/>
<dbReference type="InterPro" id="IPR012347">
    <property type="entry name" value="Ferritin-like"/>
</dbReference>
<dbReference type="AlphaFoldDB" id="A0A4Q7VNW2"/>
<dbReference type="PRINTS" id="PR00601">
    <property type="entry name" value="BACFERRITIN"/>
</dbReference>
<dbReference type="PROSITE" id="PS50905">
    <property type="entry name" value="FERRITIN_LIKE"/>
    <property type="match status" value="1"/>
</dbReference>
<dbReference type="GO" id="GO:0020037">
    <property type="term" value="F:heme binding"/>
    <property type="evidence" value="ECO:0007669"/>
    <property type="project" value="TreeGrafter"/>
</dbReference>
<evidence type="ECO:0000256" key="4">
    <source>
        <dbReference type="ARBA" id="ARBA00022617"/>
    </source>
</evidence>
<feature type="binding site" evidence="8">
    <location>
        <position position="18"/>
    </location>
    <ligand>
        <name>Fe cation</name>
        <dbReference type="ChEBI" id="CHEBI:24875"/>
        <label>1</label>
    </ligand>
</feature>
<feature type="binding site" evidence="8">
    <location>
        <position position="128"/>
    </location>
    <ligand>
        <name>Fe cation</name>
        <dbReference type="ChEBI" id="CHEBI:24875"/>
        <label>1</label>
    </ligand>
</feature>
<keyword evidence="4 9" id="KW-0349">Heme</keyword>
<dbReference type="GO" id="GO:0005829">
    <property type="term" value="C:cytosol"/>
    <property type="evidence" value="ECO:0007669"/>
    <property type="project" value="TreeGrafter"/>
</dbReference>
<dbReference type="PROSITE" id="PS00549">
    <property type="entry name" value="BACTERIOFERRITIN"/>
    <property type="match status" value="1"/>
</dbReference>
<dbReference type="EMBL" id="SHKP01000006">
    <property type="protein sequence ID" value="RZT98029.1"/>
    <property type="molecule type" value="Genomic_DNA"/>
</dbReference>
<dbReference type="InterPro" id="IPR002024">
    <property type="entry name" value="Bacterioferritin"/>
</dbReference>
<comment type="caution">
    <text evidence="11">The sequence shown here is derived from an EMBL/GenBank/DDBJ whole genome shotgun (WGS) entry which is preliminary data.</text>
</comment>
<dbReference type="Proteomes" id="UP000293671">
    <property type="component" value="Unassembled WGS sequence"/>
</dbReference>
<dbReference type="FunFam" id="1.20.1260.10:FF:000005">
    <property type="entry name" value="Bacterioferritin"/>
    <property type="match status" value="1"/>
</dbReference>
<evidence type="ECO:0000313" key="11">
    <source>
        <dbReference type="EMBL" id="RZT98029.1"/>
    </source>
</evidence>
<dbReference type="InterPro" id="IPR009040">
    <property type="entry name" value="Ferritin-like_diiron"/>
</dbReference>
<dbReference type="PIRSF" id="PIRSF002560">
    <property type="entry name" value="Bacterioferritin"/>
    <property type="match status" value="1"/>
</dbReference>